<evidence type="ECO:0000256" key="9">
    <source>
        <dbReference type="SAM" id="Phobius"/>
    </source>
</evidence>
<feature type="region of interest" description="Disordered" evidence="8">
    <location>
        <begin position="77"/>
        <end position="102"/>
    </location>
</feature>
<feature type="compositionally biased region" description="Acidic residues" evidence="8">
    <location>
        <begin position="241"/>
        <end position="257"/>
    </location>
</feature>
<dbReference type="EMBL" id="LAFY01000586">
    <property type="protein sequence ID" value="KJX96908.1"/>
    <property type="molecule type" value="Genomic_DNA"/>
</dbReference>
<gene>
    <name evidence="11" type="ORF">TI39_contig594g00006</name>
</gene>
<feature type="transmembrane region" description="Helical" evidence="9">
    <location>
        <begin position="521"/>
        <end position="540"/>
    </location>
</feature>
<dbReference type="PANTHER" id="PTHR43731">
    <property type="entry name" value="RHOMBOID PROTEASE"/>
    <property type="match status" value="1"/>
</dbReference>
<evidence type="ECO:0000256" key="4">
    <source>
        <dbReference type="ARBA" id="ARBA00022801"/>
    </source>
</evidence>
<evidence type="ECO:0000313" key="12">
    <source>
        <dbReference type="Proteomes" id="UP000033647"/>
    </source>
</evidence>
<reference evidence="11 12" key="1">
    <citation type="submission" date="2015-03" db="EMBL/GenBank/DDBJ databases">
        <title>RNA-seq based gene annotation and comparative genomics of four Zymoseptoria species reveal species-specific pathogenicity related genes and transposable element activity.</title>
        <authorList>
            <person name="Grandaubert J."/>
            <person name="Bhattacharyya A."/>
            <person name="Stukenbrock E.H."/>
        </authorList>
    </citation>
    <scope>NUCLEOTIDE SEQUENCE [LARGE SCALE GENOMIC DNA]</scope>
    <source>
        <strain evidence="11 12">Zb18110</strain>
    </source>
</reference>
<dbReference type="Proteomes" id="UP000033647">
    <property type="component" value="Unassembled WGS sequence"/>
</dbReference>
<comment type="caution">
    <text evidence="11">The sequence shown here is derived from an EMBL/GenBank/DDBJ whole genome shotgun (WGS) entry which is preliminary data.</text>
</comment>
<feature type="transmembrane region" description="Helical" evidence="9">
    <location>
        <begin position="415"/>
        <end position="432"/>
    </location>
</feature>
<dbReference type="InterPro" id="IPR050925">
    <property type="entry name" value="Rhomboid_protease_S54"/>
</dbReference>
<keyword evidence="6 9" id="KW-0472">Membrane</keyword>
<feature type="domain" description="Peptidase S54 rhomboid" evidence="10">
    <location>
        <begin position="460"/>
        <end position="599"/>
    </location>
</feature>
<evidence type="ECO:0000313" key="11">
    <source>
        <dbReference type="EMBL" id="KJX96908.1"/>
    </source>
</evidence>
<name>A0A0F4GHZ6_9PEZI</name>
<evidence type="ECO:0000256" key="5">
    <source>
        <dbReference type="ARBA" id="ARBA00022989"/>
    </source>
</evidence>
<organism evidence="11 12">
    <name type="scientific">Zymoseptoria brevis</name>
    <dbReference type="NCBI Taxonomy" id="1047168"/>
    <lineage>
        <taxon>Eukaryota</taxon>
        <taxon>Fungi</taxon>
        <taxon>Dikarya</taxon>
        <taxon>Ascomycota</taxon>
        <taxon>Pezizomycotina</taxon>
        <taxon>Dothideomycetes</taxon>
        <taxon>Dothideomycetidae</taxon>
        <taxon>Mycosphaerellales</taxon>
        <taxon>Mycosphaerellaceae</taxon>
        <taxon>Zymoseptoria</taxon>
    </lineage>
</organism>
<evidence type="ECO:0000256" key="1">
    <source>
        <dbReference type="ARBA" id="ARBA00004141"/>
    </source>
</evidence>
<comment type="subcellular location">
    <subcellularLocation>
        <location evidence="1">Membrane</location>
        <topology evidence="1">Multi-pass membrane protein</topology>
    </subcellularLocation>
</comment>
<keyword evidence="12" id="KW-1185">Reference proteome</keyword>
<keyword evidence="7" id="KW-0175">Coiled coil</keyword>
<proteinExistence type="inferred from homology"/>
<dbReference type="InterPro" id="IPR022764">
    <property type="entry name" value="Peptidase_S54_rhomboid_dom"/>
</dbReference>
<feature type="region of interest" description="Disordered" evidence="8">
    <location>
        <begin position="240"/>
        <end position="271"/>
    </location>
</feature>
<dbReference type="Gene3D" id="1.20.1540.10">
    <property type="entry name" value="Rhomboid-like"/>
    <property type="match status" value="1"/>
</dbReference>
<evidence type="ECO:0000256" key="8">
    <source>
        <dbReference type="SAM" id="MobiDB-lite"/>
    </source>
</evidence>
<sequence length="623" mass="68073">MSNVWTSIAFRASCAARQTRPQPLLHLFNGYSRATSCAKQTALSSAKQWRKQAGLNGDLQSTGRAFSTSSYAAARKRNLRATPSNAPKAANPANESRLEPAPTVAAYTEGVTGTTGEEELTWRDYDPAGGMPIPGGERSQAEINEIFDAEDVDVDTGNYILSVMHWRRLSGALIDTGLDFPRESSVSRAQALRGLLYVRSLIPDVDEAALGAIWAEEESKKAAKEIQDRAVKLGIYKPLPEEETTADEQEHIEEAEEEKQGTKYGREKSGRSVFQTVREANEARARREQAEKVAAELREETAAIQRTRGPLELGAGVQPSANHLVVARDDQGIAIHQPTKKAWLQPYERKAWVKQYEEDAQILKTEKAPELSTSRRLVSPFLFLLAILAGCFYLHENYTPPPKSARLMPDSPPSAATLWALTGVLVAGFVLNRIPPLWRTYSKYLTIVPAYPWAVSILGAGFRHDTLRHLAVNLVPLWLFGLLLHEDVGRGTFLAIYLASGAVGGYASLATNVLRKNWASYIFGSSGAVFGVVAASCLLRPNGTVKVAGYEVPISAWVFLALAATAEVVSARFMPMKGVDHPGHLGGIAAGAAMAMYLRMKARESEGMKQDAQIRDGDEVGRR</sequence>
<evidence type="ECO:0000256" key="3">
    <source>
        <dbReference type="ARBA" id="ARBA00022692"/>
    </source>
</evidence>
<dbReference type="OrthoDB" id="10260614at2759"/>
<evidence type="ECO:0000256" key="6">
    <source>
        <dbReference type="ARBA" id="ARBA00023136"/>
    </source>
</evidence>
<feature type="transmembrane region" description="Helical" evidence="9">
    <location>
        <begin position="444"/>
        <end position="461"/>
    </location>
</feature>
<dbReference type="GO" id="GO:0006465">
    <property type="term" value="P:signal peptide processing"/>
    <property type="evidence" value="ECO:0007669"/>
    <property type="project" value="TreeGrafter"/>
</dbReference>
<dbReference type="Pfam" id="PF01694">
    <property type="entry name" value="Rhomboid"/>
    <property type="match status" value="1"/>
</dbReference>
<comment type="similarity">
    <text evidence="2">Belongs to the peptidase S54 family.</text>
</comment>
<keyword evidence="4" id="KW-0378">Hydrolase</keyword>
<dbReference type="GO" id="GO:0016020">
    <property type="term" value="C:membrane"/>
    <property type="evidence" value="ECO:0007669"/>
    <property type="project" value="UniProtKB-SubCell"/>
</dbReference>
<evidence type="ECO:0000259" key="10">
    <source>
        <dbReference type="Pfam" id="PF01694"/>
    </source>
</evidence>
<dbReference type="GO" id="GO:0004252">
    <property type="term" value="F:serine-type endopeptidase activity"/>
    <property type="evidence" value="ECO:0007669"/>
    <property type="project" value="InterPro"/>
</dbReference>
<keyword evidence="3 9" id="KW-0812">Transmembrane</keyword>
<dbReference type="AlphaFoldDB" id="A0A0F4GHZ6"/>
<feature type="compositionally biased region" description="Basic and acidic residues" evidence="8">
    <location>
        <begin position="258"/>
        <end position="270"/>
    </location>
</feature>
<evidence type="ECO:0000256" key="7">
    <source>
        <dbReference type="SAM" id="Coils"/>
    </source>
</evidence>
<dbReference type="PANTHER" id="PTHR43731:SF14">
    <property type="entry name" value="PRESENILIN-ASSOCIATED RHOMBOID-LIKE PROTEIN, MITOCHONDRIAL"/>
    <property type="match status" value="1"/>
</dbReference>
<feature type="coiled-coil region" evidence="7">
    <location>
        <begin position="280"/>
        <end position="307"/>
    </location>
</feature>
<dbReference type="STRING" id="1047168.A0A0F4GHZ6"/>
<feature type="compositionally biased region" description="Low complexity" evidence="8">
    <location>
        <begin position="81"/>
        <end position="94"/>
    </location>
</feature>
<feature type="transmembrane region" description="Helical" evidence="9">
    <location>
        <begin position="552"/>
        <end position="571"/>
    </location>
</feature>
<dbReference type="InterPro" id="IPR035952">
    <property type="entry name" value="Rhomboid-like_sf"/>
</dbReference>
<evidence type="ECO:0000256" key="2">
    <source>
        <dbReference type="ARBA" id="ARBA00009045"/>
    </source>
</evidence>
<feature type="transmembrane region" description="Helical" evidence="9">
    <location>
        <begin position="377"/>
        <end position="395"/>
    </location>
</feature>
<accession>A0A0F4GHZ6</accession>
<keyword evidence="5 9" id="KW-1133">Transmembrane helix</keyword>
<feature type="transmembrane region" description="Helical" evidence="9">
    <location>
        <begin position="491"/>
        <end position="509"/>
    </location>
</feature>
<dbReference type="SUPFAM" id="SSF144091">
    <property type="entry name" value="Rhomboid-like"/>
    <property type="match status" value="1"/>
</dbReference>
<protein>
    <recommendedName>
        <fullName evidence="10">Peptidase S54 rhomboid domain-containing protein</fullName>
    </recommendedName>
</protein>